<dbReference type="SUPFAM" id="SSF57667">
    <property type="entry name" value="beta-beta-alpha zinc fingers"/>
    <property type="match status" value="5"/>
</dbReference>
<dbReference type="VEuPathDB" id="VectorBase:PPAPM1_010151"/>
<keyword evidence="12" id="KW-1185">Reference proteome</keyword>
<organism evidence="11 12">
    <name type="scientific">Phlebotomus papatasi</name>
    <name type="common">Sandfly</name>
    <dbReference type="NCBI Taxonomy" id="29031"/>
    <lineage>
        <taxon>Eukaryota</taxon>
        <taxon>Metazoa</taxon>
        <taxon>Ecdysozoa</taxon>
        <taxon>Arthropoda</taxon>
        <taxon>Hexapoda</taxon>
        <taxon>Insecta</taxon>
        <taxon>Pterygota</taxon>
        <taxon>Neoptera</taxon>
        <taxon>Endopterygota</taxon>
        <taxon>Diptera</taxon>
        <taxon>Nematocera</taxon>
        <taxon>Psychodoidea</taxon>
        <taxon>Psychodidae</taxon>
        <taxon>Phlebotomus</taxon>
        <taxon>Phlebotomus</taxon>
    </lineage>
</organism>
<dbReference type="SMART" id="SM00355">
    <property type="entry name" value="ZnF_C2H2"/>
    <property type="match status" value="12"/>
</dbReference>
<dbReference type="PROSITE" id="PS50157">
    <property type="entry name" value="ZINC_FINGER_C2H2_2"/>
    <property type="match status" value="9"/>
</dbReference>
<evidence type="ECO:0000256" key="2">
    <source>
        <dbReference type="ARBA" id="ARBA00022723"/>
    </source>
</evidence>
<dbReference type="Proteomes" id="UP000092462">
    <property type="component" value="Unassembled WGS sequence"/>
</dbReference>
<dbReference type="Gene3D" id="3.30.160.60">
    <property type="entry name" value="Classic Zinc Finger"/>
    <property type="match status" value="8"/>
</dbReference>
<feature type="domain" description="C2H2-type" evidence="10">
    <location>
        <begin position="637"/>
        <end position="666"/>
    </location>
</feature>
<feature type="domain" description="C2H2-type" evidence="10">
    <location>
        <begin position="580"/>
        <end position="607"/>
    </location>
</feature>
<evidence type="ECO:0000313" key="11">
    <source>
        <dbReference type="EnsemblMetazoa" id="PPAI003098-PA"/>
    </source>
</evidence>
<dbReference type="PROSITE" id="PS00028">
    <property type="entry name" value="ZINC_FINGER_C2H2_1"/>
    <property type="match status" value="9"/>
</dbReference>
<dbReference type="FunFam" id="3.30.160.60:FF:000446">
    <property type="entry name" value="Zinc finger protein"/>
    <property type="match status" value="1"/>
</dbReference>
<evidence type="ECO:0000256" key="7">
    <source>
        <dbReference type="ARBA" id="ARBA00023125"/>
    </source>
</evidence>
<reference evidence="11" key="1">
    <citation type="submission" date="2022-08" db="UniProtKB">
        <authorList>
            <consortium name="EnsemblMetazoa"/>
        </authorList>
    </citation>
    <scope>IDENTIFICATION</scope>
    <source>
        <strain evidence="11">Israel</strain>
    </source>
</reference>
<name>A0A1B0D6I9_PHLPP</name>
<dbReference type="VEuPathDB" id="VectorBase:PPAI003098"/>
<keyword evidence="5" id="KW-0862">Zinc</keyword>
<keyword evidence="2" id="KW-0479">Metal-binding</keyword>
<keyword evidence="7" id="KW-0238">DNA-binding</keyword>
<dbReference type="InterPro" id="IPR036236">
    <property type="entry name" value="Znf_C2H2_sf"/>
</dbReference>
<keyword evidence="6" id="KW-0805">Transcription regulation</keyword>
<feature type="domain" description="C2H2-type" evidence="10">
    <location>
        <begin position="691"/>
        <end position="718"/>
    </location>
</feature>
<dbReference type="Pfam" id="PF00096">
    <property type="entry name" value="zf-C2H2"/>
    <property type="match status" value="2"/>
</dbReference>
<evidence type="ECO:0000259" key="10">
    <source>
        <dbReference type="PROSITE" id="PS50157"/>
    </source>
</evidence>
<feature type="domain" description="C2H2-type" evidence="10">
    <location>
        <begin position="420"/>
        <end position="447"/>
    </location>
</feature>
<keyword evidence="9" id="KW-0539">Nucleus</keyword>
<evidence type="ECO:0000256" key="6">
    <source>
        <dbReference type="ARBA" id="ARBA00023015"/>
    </source>
</evidence>
<evidence type="ECO:0000256" key="9">
    <source>
        <dbReference type="ARBA" id="ARBA00023242"/>
    </source>
</evidence>
<dbReference type="GO" id="GO:0000981">
    <property type="term" value="F:DNA-binding transcription factor activity, RNA polymerase II-specific"/>
    <property type="evidence" value="ECO:0007669"/>
    <property type="project" value="TreeGrafter"/>
</dbReference>
<protein>
    <recommendedName>
        <fullName evidence="10">C2H2-type domain-containing protein</fullName>
    </recommendedName>
</protein>
<feature type="domain" description="C2H2-type" evidence="10">
    <location>
        <begin position="609"/>
        <end position="636"/>
    </location>
</feature>
<dbReference type="GO" id="GO:0008270">
    <property type="term" value="F:zinc ion binding"/>
    <property type="evidence" value="ECO:0007669"/>
    <property type="project" value="UniProtKB-KW"/>
</dbReference>
<feature type="domain" description="C2H2-type" evidence="10">
    <location>
        <begin position="668"/>
        <end position="691"/>
    </location>
</feature>
<comment type="subcellular location">
    <subcellularLocation>
        <location evidence="1">Nucleus</location>
    </subcellularLocation>
</comment>
<accession>A0A1B0D6I9</accession>
<evidence type="ECO:0000256" key="1">
    <source>
        <dbReference type="ARBA" id="ARBA00004123"/>
    </source>
</evidence>
<feature type="domain" description="C2H2-type" evidence="10">
    <location>
        <begin position="305"/>
        <end position="335"/>
    </location>
</feature>
<evidence type="ECO:0000256" key="4">
    <source>
        <dbReference type="ARBA" id="ARBA00022771"/>
    </source>
</evidence>
<dbReference type="PANTHER" id="PTHR24384:SF189">
    <property type="entry name" value="C2H2-TYPE DOMAIN-CONTAINING PROTEIN-RELATED"/>
    <property type="match status" value="1"/>
</dbReference>
<keyword evidence="4" id="KW-0863">Zinc-finger</keyword>
<evidence type="ECO:0000256" key="5">
    <source>
        <dbReference type="ARBA" id="ARBA00022833"/>
    </source>
</evidence>
<evidence type="ECO:0000256" key="3">
    <source>
        <dbReference type="ARBA" id="ARBA00022737"/>
    </source>
</evidence>
<dbReference type="AlphaFoldDB" id="A0A1B0D6I9"/>
<dbReference type="EnsemblMetazoa" id="PPAI003098-RA">
    <property type="protein sequence ID" value="PPAI003098-PA"/>
    <property type="gene ID" value="PPAI003098"/>
</dbReference>
<proteinExistence type="predicted"/>
<dbReference type="EMBL" id="AJVK01003624">
    <property type="status" value="NOT_ANNOTATED_CDS"/>
    <property type="molecule type" value="Genomic_DNA"/>
</dbReference>
<keyword evidence="3" id="KW-0677">Repeat</keyword>
<feature type="domain" description="C2H2-type" evidence="10">
    <location>
        <begin position="277"/>
        <end position="304"/>
    </location>
</feature>
<dbReference type="GO" id="GO:0000978">
    <property type="term" value="F:RNA polymerase II cis-regulatory region sequence-specific DNA binding"/>
    <property type="evidence" value="ECO:0007669"/>
    <property type="project" value="TreeGrafter"/>
</dbReference>
<evidence type="ECO:0000313" key="12">
    <source>
        <dbReference type="Proteomes" id="UP000092462"/>
    </source>
</evidence>
<sequence>MPEVKLELFSVKQRVFLVKHFYQSFGDYKSVKSDYEAFYGASQICQISEAAIVELIELFEDTGSVLKTIRMVPQVPQESQMEVRKKRKAEVGRQEEDAPAEVSLCREIKGEMAKVDDPLEDGDCYSRDECEEVGVEGKEQIVVPSIKEEFLDDIYENDEEEFAYDEGYYHPEEEENEVIENTTAEESRVEAQSQKIKVVHVNRLLEERIEYADDDVQEIEAPEKSPDKHTCPKCDKKCRTLKGHKCFLMACTYCRMKFPRKDLHRHMMRNHRNKKLFNCEFCGKYFLRRDDLESHRRIHTKEKPFTCRVEGCTERFHWRTALRRHELAVHIKDSTEVFNCNFCPASYRLKEYVVSHMKRWHDYKDCNVDKKAEQEEYPGTDRRRWKKCPNCHEKCEDLMNHECPAAVQEAAPIVNNPTENVCEVCQMQFDRDEDLQEHRIIHTKPRPFICGFDGCNKSFCWRQSLRRHEHTHRNDWNRFTCNYCHYFSYSQDFLNRHLEQVHKISHEFPENFLQPNPSVHIPEIPEIQQIYQEEGDFQQSYEAPSEIPEIPELLTCVHCQENFPKDELLNHITTEHSMKHYCEVCGKTFRRLQNFRNHQELHIQQQKLWICGTCGKTCLRKYDLKSHERVHSQERPYICEIESCRKTFAWLQSLRRHERLHAKRKAKFPCKLCSRLFTTRSALSDHLTRNHECNQCSDLFKTKEDLIVHQDFCTGSRKDHSEVSFSVNFTAQYPHLKFSHFAGHEQTTKGNW</sequence>
<feature type="domain" description="C2H2-type" evidence="10">
    <location>
        <begin position="448"/>
        <end position="477"/>
    </location>
</feature>
<dbReference type="InterPro" id="IPR050752">
    <property type="entry name" value="C2H2-ZF_domain"/>
</dbReference>
<dbReference type="InterPro" id="IPR013087">
    <property type="entry name" value="Znf_C2H2_type"/>
</dbReference>
<dbReference type="PANTHER" id="PTHR24384">
    <property type="entry name" value="FINGER PUTATIVE TRANSCRIPTION FACTOR FAMILY-RELATED"/>
    <property type="match status" value="1"/>
</dbReference>
<dbReference type="GO" id="GO:0005634">
    <property type="term" value="C:nucleus"/>
    <property type="evidence" value="ECO:0007669"/>
    <property type="project" value="UniProtKB-SubCell"/>
</dbReference>
<keyword evidence="8" id="KW-0804">Transcription</keyword>
<evidence type="ECO:0000256" key="8">
    <source>
        <dbReference type="ARBA" id="ARBA00023163"/>
    </source>
</evidence>